<comment type="caution">
    <text evidence="7">The sequence shown here is derived from an EMBL/GenBank/DDBJ whole genome shotgun (WGS) entry which is preliminary data.</text>
</comment>
<feature type="signal peptide" evidence="6">
    <location>
        <begin position="1"/>
        <end position="23"/>
    </location>
</feature>
<dbReference type="OrthoDB" id="5777228at2759"/>
<evidence type="ECO:0000313" key="7">
    <source>
        <dbReference type="EMBL" id="CAB3404208.1"/>
    </source>
</evidence>
<dbReference type="Pfam" id="PF05938">
    <property type="entry name" value="Self-incomp_S1"/>
    <property type="match status" value="1"/>
</dbReference>
<evidence type="ECO:0000256" key="1">
    <source>
        <dbReference type="ARBA" id="ARBA00004613"/>
    </source>
</evidence>
<name>A0A8S1EXC8_9PELO</name>
<feature type="chain" id="PRO_5035905961" description="S-protein homolog" evidence="6">
    <location>
        <begin position="24"/>
        <end position="154"/>
    </location>
</feature>
<dbReference type="Proteomes" id="UP000494206">
    <property type="component" value="Unassembled WGS sequence"/>
</dbReference>
<evidence type="ECO:0000256" key="6">
    <source>
        <dbReference type="SAM" id="SignalP"/>
    </source>
</evidence>
<comment type="subcellular location">
    <subcellularLocation>
        <location evidence="1">Secreted</location>
    </subcellularLocation>
</comment>
<proteinExistence type="inferred from homology"/>
<dbReference type="AlphaFoldDB" id="A0A8S1EXC8"/>
<evidence type="ECO:0000256" key="4">
    <source>
        <dbReference type="ARBA" id="ARBA00022525"/>
    </source>
</evidence>
<accession>A0A8S1EXC8</accession>
<keyword evidence="8" id="KW-1185">Reference proteome</keyword>
<gene>
    <name evidence="7" type="ORF">CBOVIS_LOCUS6582</name>
</gene>
<evidence type="ECO:0000313" key="8">
    <source>
        <dbReference type="Proteomes" id="UP000494206"/>
    </source>
</evidence>
<protein>
    <recommendedName>
        <fullName evidence="9">S-protein homolog</fullName>
    </recommendedName>
</protein>
<evidence type="ECO:0000256" key="3">
    <source>
        <dbReference type="ARBA" id="ARBA00022471"/>
    </source>
</evidence>
<dbReference type="GO" id="GO:0060320">
    <property type="term" value="P:rejection of self pollen"/>
    <property type="evidence" value="ECO:0007669"/>
    <property type="project" value="UniProtKB-KW"/>
</dbReference>
<evidence type="ECO:0008006" key="9">
    <source>
        <dbReference type="Google" id="ProtNLM"/>
    </source>
</evidence>
<dbReference type="EMBL" id="CADEPM010000004">
    <property type="protein sequence ID" value="CAB3404208.1"/>
    <property type="molecule type" value="Genomic_DNA"/>
</dbReference>
<keyword evidence="3" id="KW-0713">Self-incompatibility</keyword>
<keyword evidence="4" id="KW-0964">Secreted</keyword>
<dbReference type="GO" id="GO:0005576">
    <property type="term" value="C:extracellular region"/>
    <property type="evidence" value="ECO:0007669"/>
    <property type="project" value="UniProtKB-SubCell"/>
</dbReference>
<reference evidence="7 8" key="1">
    <citation type="submission" date="2020-04" db="EMBL/GenBank/DDBJ databases">
        <authorList>
            <person name="Laetsch R D."/>
            <person name="Stevens L."/>
            <person name="Kumar S."/>
            <person name="Blaxter L. M."/>
        </authorList>
    </citation>
    <scope>NUCLEOTIDE SEQUENCE [LARGE SCALE GENOMIC DNA]</scope>
</reference>
<evidence type="ECO:0000256" key="5">
    <source>
        <dbReference type="ARBA" id="ARBA00022729"/>
    </source>
</evidence>
<comment type="similarity">
    <text evidence="2">Belongs to the plant self-incompatibility (S1) protein family.</text>
</comment>
<evidence type="ECO:0000256" key="2">
    <source>
        <dbReference type="ARBA" id="ARBA00005581"/>
    </source>
</evidence>
<sequence>MHATTRLVMIFAIASATAPIVSQIEARRYRRQNEVTIHNYAEANIHLRCQSIKMDQKPTFLGPMMSYSFRFHDIDRGNRHFWCDALGLFGFFESFDVYGRSASSRTNQTWYLKNDGLYYNHQENRVIEWTWVYPPLDSYAIESMNAVDIGPLPV</sequence>
<keyword evidence="5 6" id="KW-0732">Signal</keyword>
<dbReference type="InterPro" id="IPR010264">
    <property type="entry name" value="Self-incomp_S1"/>
</dbReference>
<organism evidence="7 8">
    <name type="scientific">Caenorhabditis bovis</name>
    <dbReference type="NCBI Taxonomy" id="2654633"/>
    <lineage>
        <taxon>Eukaryota</taxon>
        <taxon>Metazoa</taxon>
        <taxon>Ecdysozoa</taxon>
        <taxon>Nematoda</taxon>
        <taxon>Chromadorea</taxon>
        <taxon>Rhabditida</taxon>
        <taxon>Rhabditina</taxon>
        <taxon>Rhabditomorpha</taxon>
        <taxon>Rhabditoidea</taxon>
        <taxon>Rhabditidae</taxon>
        <taxon>Peloderinae</taxon>
        <taxon>Caenorhabditis</taxon>
    </lineage>
</organism>